<dbReference type="Proteomes" id="UP000289437">
    <property type="component" value="Unassembled WGS sequence"/>
</dbReference>
<organism evidence="1 2">
    <name type="scientific">Granulicella sibirica</name>
    <dbReference type="NCBI Taxonomy" id="2479048"/>
    <lineage>
        <taxon>Bacteria</taxon>
        <taxon>Pseudomonadati</taxon>
        <taxon>Acidobacteriota</taxon>
        <taxon>Terriglobia</taxon>
        <taxon>Terriglobales</taxon>
        <taxon>Acidobacteriaceae</taxon>
        <taxon>Granulicella</taxon>
    </lineage>
</organism>
<proteinExistence type="predicted"/>
<comment type="caution">
    <text evidence="1">The sequence shown here is derived from an EMBL/GenBank/DDBJ whole genome shotgun (WGS) entry which is preliminary data.</text>
</comment>
<accession>A0A4Q0SYQ2</accession>
<sequence>MRSSFIASLRLILTGILALVTAGSQSCFADPIAWVNPYIGTGSGPSATAA</sequence>
<keyword evidence="2" id="KW-1185">Reference proteome</keyword>
<reference evidence="2" key="2">
    <citation type="submission" date="2019-02" db="EMBL/GenBank/DDBJ databases">
        <title>Granulicella sibirica sp. nov., a psychrotolerant acidobacterium isolated from an organic soil layer in forested tundra, West Siberia.</title>
        <authorList>
            <person name="Oshkin I.Y."/>
            <person name="Kulichevskaya I.S."/>
            <person name="Rijpstra W.I.C."/>
            <person name="Sinninghe Damste J.S."/>
            <person name="Rakitin A.L."/>
            <person name="Ravin N.V."/>
            <person name="Dedysh S.N."/>
        </authorList>
    </citation>
    <scope>NUCLEOTIDE SEQUENCE [LARGE SCALE GENOMIC DNA]</scope>
    <source>
        <strain evidence="2">AF10</strain>
    </source>
</reference>
<name>A0A4Q0SYQ2_9BACT</name>
<dbReference type="AlphaFoldDB" id="A0A4Q0SYQ2"/>
<reference evidence="1 2" key="1">
    <citation type="submission" date="2018-11" db="EMBL/GenBank/DDBJ databases">
        <authorList>
            <person name="Mardanov A.V."/>
            <person name="Ravin N.V."/>
            <person name="Dedysh S.N."/>
        </authorList>
    </citation>
    <scope>NUCLEOTIDE SEQUENCE [LARGE SCALE GENOMIC DNA]</scope>
    <source>
        <strain evidence="1 2">AF10</strain>
    </source>
</reference>
<protein>
    <submittedName>
        <fullName evidence="1">Uncharacterized protein</fullName>
    </submittedName>
</protein>
<dbReference type="PROSITE" id="PS51257">
    <property type="entry name" value="PROKAR_LIPOPROTEIN"/>
    <property type="match status" value="1"/>
</dbReference>
<dbReference type="RefSeq" id="WP_241654663.1">
    <property type="nucleotide sequence ID" value="NZ_RDSM01000002.1"/>
</dbReference>
<dbReference type="EMBL" id="RDSM01000002">
    <property type="protein sequence ID" value="RXH56393.1"/>
    <property type="molecule type" value="Genomic_DNA"/>
</dbReference>
<evidence type="ECO:0000313" key="2">
    <source>
        <dbReference type="Proteomes" id="UP000289437"/>
    </source>
</evidence>
<gene>
    <name evidence="1" type="ORF">GRAN_3250</name>
</gene>
<evidence type="ECO:0000313" key="1">
    <source>
        <dbReference type="EMBL" id="RXH56393.1"/>
    </source>
</evidence>